<evidence type="ECO:0000313" key="2">
    <source>
        <dbReference type="EMBL" id="NMI24070.1"/>
    </source>
</evidence>
<organism evidence="1">
    <name type="scientific">Xanthomonas hortorum pv. pelargonii</name>
    <dbReference type="NCBI Taxonomy" id="453602"/>
    <lineage>
        <taxon>Bacteria</taxon>
        <taxon>Pseudomonadati</taxon>
        <taxon>Pseudomonadota</taxon>
        <taxon>Gammaproteobacteria</taxon>
        <taxon>Lysobacterales</taxon>
        <taxon>Lysobacteraceae</taxon>
        <taxon>Xanthomonas</taxon>
    </lineage>
</organism>
<dbReference type="Proteomes" id="UP000548771">
    <property type="component" value="Unassembled WGS sequence"/>
</dbReference>
<gene>
    <name evidence="1" type="ORF">CFBP2533_45130</name>
    <name evidence="2" type="ORF">E1J24_20035</name>
</gene>
<accession>A0A6V7FG03</accession>
<dbReference type="EMBL" id="LR828262">
    <property type="protein sequence ID" value="CAD0362421.1"/>
    <property type="molecule type" value="Genomic_DNA"/>
</dbReference>
<protein>
    <submittedName>
        <fullName evidence="1">Uncharacterized protein</fullName>
    </submittedName>
</protein>
<keyword evidence="1" id="KW-0614">Plasmid</keyword>
<proteinExistence type="predicted"/>
<reference evidence="2" key="3">
    <citation type="journal article" date="2020" name="Syst. Appl. Microbiol.">
        <title>Clarifying the taxonomy of the causal agent of bacterial leaf spot of lettuce through a polyphasic approach reveals that Xanthomonas cynarae Trebaol et al. 2000 emend. Timilsina et al. 2019 is a later heterotypic synonym of Xanthomonas hortorum Vauterin et al. 1995.</title>
        <authorList>
            <person name="Moriniere L."/>
            <person name="Burlet A."/>
            <person name="Rosenthal E.R."/>
            <person name="Nesme X."/>
            <person name="Portier P."/>
            <person name="Bull C.T."/>
            <person name="Lavire C."/>
            <person name="Fischer-Le Saux M."/>
            <person name="Bertolla F."/>
        </authorList>
    </citation>
    <scope>NUCLEOTIDE SEQUENCE</scope>
    <source>
        <strain evidence="2">CFBP2533</strain>
    </source>
</reference>
<evidence type="ECO:0000313" key="3">
    <source>
        <dbReference type="Proteomes" id="UP000548771"/>
    </source>
</evidence>
<evidence type="ECO:0000313" key="1">
    <source>
        <dbReference type="EMBL" id="CAD0362421.1"/>
    </source>
</evidence>
<dbReference type="AlphaFoldDB" id="A0A6V7FG03"/>
<dbReference type="EMBL" id="LR828262">
    <property type="protein sequence ID" value="CAD0362417.1"/>
    <property type="molecule type" value="Genomic_DNA"/>
</dbReference>
<reference evidence="3" key="2">
    <citation type="journal article" date="2020" name="Syst. Appl. Microbiol.">
        <title>Clarifying the taxonomy of the causal agent of bacterial leaf spot of lettuce through a polyphasic approach reveals that Xanthomonas cynarae Trebaol et al. 2000 emend. Timilsina et al. 2019 is a later heterotypic synonym of Xanthomonas hortorum Vauterin et al. 1995.</title>
        <authorList>
            <person name="Moriniere L."/>
            <person name="Burlet A."/>
            <person name="Rosenthal E.R."/>
            <person name="Nesme X."/>
            <person name="Portier P."/>
            <person name="Bull C.T."/>
            <person name="Lavire C."/>
            <person name="Fischer-Le Saux M."/>
            <person name="Bertolla F."/>
        </authorList>
    </citation>
    <scope>NUCLEOTIDE SEQUENCE [LARGE SCALE GENOMIC DNA]</scope>
    <source>
        <strain evidence="3">CFBP2533</strain>
    </source>
</reference>
<dbReference type="RefSeq" id="WP_168959771.1">
    <property type="nucleotide sequence ID" value="NZ_CP098605.1"/>
</dbReference>
<name>A0A6V7FG03_9XANT</name>
<sequence length="111" mass="12535">MPIGTVAHSHLPYCLQKTKDGKWLALNRNYKPLGTVGKDEWFEYDSHPSRQSIPAATISALKRRASSIIEDKPDDPGLFFFYDDGTMPTDGAANWKRYCETLLIWANASTK</sequence>
<dbReference type="EMBL" id="SMDX01000034">
    <property type="protein sequence ID" value="NMI24070.1"/>
    <property type="molecule type" value="Genomic_DNA"/>
</dbReference>
<reference evidence="2" key="1">
    <citation type="submission" date="2019-03" db="EMBL/GenBank/DDBJ databases">
        <authorList>
            <person name="Moriniere L."/>
            <person name="Burlet A."/>
            <person name="Rosenthal E."/>
            <person name="Portier P."/>
            <person name="Lavire C."/>
            <person name="Nesme X."/>
            <person name="Bull C.T."/>
            <person name="Le Saux M."/>
            <person name="Bertolla F."/>
        </authorList>
    </citation>
    <scope>NUCLEOTIDE SEQUENCE</scope>
    <source>
        <strain evidence="2">CFBP2533</strain>
    </source>
</reference>
<reference evidence="1" key="4">
    <citation type="submission" date="2020-07" db="EMBL/GenBank/DDBJ databases">
        <authorList>
            <person name="Pothier F. J."/>
        </authorList>
    </citation>
    <scope>NUCLEOTIDE SEQUENCE [LARGE SCALE GENOMIC DNA]</scope>
    <source>
        <strain evidence="1">CFBP 2533</strain>
        <plasmid evidence="1">CFBP2533_p47</plasmid>
    </source>
</reference>
<geneLocation type="plasmid" evidence="1">
    <name>CFBP2533_p47</name>
</geneLocation>